<feature type="chain" id="PRO_5004630922" description="Lipoprotein" evidence="1">
    <location>
        <begin position="26"/>
        <end position="187"/>
    </location>
</feature>
<evidence type="ECO:0008006" key="4">
    <source>
        <dbReference type="Google" id="ProtNLM"/>
    </source>
</evidence>
<dbReference type="EMBL" id="AWVF01000312">
    <property type="protein sequence ID" value="ERJ91447.1"/>
    <property type="molecule type" value="Genomic_DNA"/>
</dbReference>
<evidence type="ECO:0000313" key="3">
    <source>
        <dbReference type="Proteomes" id="UP000016662"/>
    </source>
</evidence>
<protein>
    <recommendedName>
        <fullName evidence="4">Lipoprotein</fullName>
    </recommendedName>
</protein>
<dbReference type="Proteomes" id="UP000016662">
    <property type="component" value="Unassembled WGS sequence"/>
</dbReference>
<dbReference type="AlphaFoldDB" id="U2KGR5"/>
<accession>U2KGR5</accession>
<evidence type="ECO:0000313" key="2">
    <source>
        <dbReference type="EMBL" id="ERJ91447.1"/>
    </source>
</evidence>
<dbReference type="RefSeq" id="WP_021680751.1">
    <property type="nucleotide sequence ID" value="NZ_KI260304.1"/>
</dbReference>
<dbReference type="HOGENOM" id="CLU_1446662_0_0_9"/>
<comment type="caution">
    <text evidence="2">The sequence shown here is derived from an EMBL/GenBank/DDBJ whole genome shotgun (WGS) entry which is preliminary data.</text>
</comment>
<keyword evidence="1" id="KW-0732">Signal</keyword>
<evidence type="ECO:0000256" key="1">
    <source>
        <dbReference type="SAM" id="SignalP"/>
    </source>
</evidence>
<gene>
    <name evidence="2" type="ORF">RUMCAL_02579</name>
</gene>
<dbReference type="OrthoDB" id="1820879at2"/>
<feature type="signal peptide" evidence="1">
    <location>
        <begin position="1"/>
        <end position="25"/>
    </location>
</feature>
<proteinExistence type="predicted"/>
<name>U2KGR5_9FIRM</name>
<reference evidence="2 3" key="1">
    <citation type="submission" date="2013-07" db="EMBL/GenBank/DDBJ databases">
        <authorList>
            <person name="Weinstock G."/>
            <person name="Sodergren E."/>
            <person name="Wylie T."/>
            <person name="Fulton L."/>
            <person name="Fulton R."/>
            <person name="Fronick C."/>
            <person name="O'Laughlin M."/>
            <person name="Godfrey J."/>
            <person name="Miner T."/>
            <person name="Herter B."/>
            <person name="Appelbaum E."/>
            <person name="Cordes M."/>
            <person name="Lek S."/>
            <person name="Wollam A."/>
            <person name="Pepin K.H."/>
            <person name="Palsikar V.B."/>
            <person name="Mitreva M."/>
            <person name="Wilson R.K."/>
        </authorList>
    </citation>
    <scope>NUCLEOTIDE SEQUENCE [LARGE SCALE GENOMIC DNA]</scope>
    <source>
        <strain evidence="2 3">ATCC 27760</strain>
    </source>
</reference>
<organism evidence="2 3">
    <name type="scientific">Ruminococcus callidus ATCC 27760</name>
    <dbReference type="NCBI Taxonomy" id="411473"/>
    <lineage>
        <taxon>Bacteria</taxon>
        <taxon>Bacillati</taxon>
        <taxon>Bacillota</taxon>
        <taxon>Clostridia</taxon>
        <taxon>Eubacteriales</taxon>
        <taxon>Oscillospiraceae</taxon>
        <taxon>Ruminococcus</taxon>
    </lineage>
</organism>
<dbReference type="eggNOG" id="ENOG5033N7E">
    <property type="taxonomic scope" value="Bacteria"/>
</dbReference>
<sequence>MKRNYSAVLSLLLAGGICCTGCAKAGGEATAAQKLGGSFTTEMTMTMEDWTAAGTLSRLGDGAWSVSFAEPATLAGVVLDFSGGEVTASYKGLGFSVPQSAMPAKSVLSQMIQVVDELAQQEEITGKEQDGCVSVEGDLEGNPYTLTLTENGDLSGFTMENFDTTLTFTQFQSGAAVATETTTLESR</sequence>
<keyword evidence="3" id="KW-1185">Reference proteome</keyword>
<dbReference type="PATRIC" id="fig|411473.3.peg.2155"/>